<name>A0A286U0T7_9BACT</name>
<dbReference type="EMBL" id="BAOS01000027">
    <property type="protein sequence ID" value="GAX61735.1"/>
    <property type="molecule type" value="Genomic_DNA"/>
</dbReference>
<evidence type="ECO:0000313" key="1">
    <source>
        <dbReference type="EMBL" id="GAX61735.1"/>
    </source>
</evidence>
<dbReference type="Proteomes" id="UP000218542">
    <property type="component" value="Unassembled WGS sequence"/>
</dbReference>
<evidence type="ECO:0000313" key="2">
    <source>
        <dbReference type="Proteomes" id="UP000218542"/>
    </source>
</evidence>
<dbReference type="GO" id="GO:0032259">
    <property type="term" value="P:methylation"/>
    <property type="evidence" value="ECO:0007669"/>
    <property type="project" value="UniProtKB-KW"/>
</dbReference>
<keyword evidence="2" id="KW-1185">Reference proteome</keyword>
<protein>
    <submittedName>
        <fullName evidence="1">rRNA methylase</fullName>
    </submittedName>
</protein>
<sequence>MTFGFRIENTCQYPAAGITVDLTLADPRTEHALQHLVPQSKFCQDLGNGKFRCTLGDMDPGEVGDIIFHAEMPMAGAIIWTVDMESTGDLGGVVSDAGVLGTMALPRIMDVVVIADQTRIENEVVSYPKFDKSTSKIKQILLKSVISPVESDEIALKYQL</sequence>
<keyword evidence="1" id="KW-0489">Methyltransferase</keyword>
<comment type="caution">
    <text evidence="1">The sequence shown here is derived from an EMBL/GenBank/DDBJ whole genome shotgun (WGS) entry which is preliminary data.</text>
</comment>
<gene>
    <name evidence="1" type="ORF">SCALIN_C27_0130</name>
</gene>
<dbReference type="AlphaFoldDB" id="A0A286U0T7"/>
<keyword evidence="1" id="KW-0808">Transferase</keyword>
<reference evidence="2" key="1">
    <citation type="journal article" date="2017" name="Environ. Microbiol. Rep.">
        <title>Genetic Diversity of Marine Anaerobic Ammonium-Oxidizing Bacteria as Revealed by Genomic and Proteomic Analyses of 'Candidatus Scalindua japonica'.</title>
        <authorList>
            <person name="Oshiki M."/>
            <person name="Mizuto K."/>
            <person name="Kimura Z."/>
            <person name="Kindaichi T."/>
            <person name="Satoh H."/>
            <person name="Okabe S."/>
        </authorList>
    </citation>
    <scope>NUCLEOTIDE SEQUENCE [LARGE SCALE GENOMIC DNA]</scope>
    <source>
        <strain evidence="2">husup-a2</strain>
    </source>
</reference>
<accession>A0A286U0T7</accession>
<organism evidence="1 2">
    <name type="scientific">Candidatus Scalindua japonica</name>
    <dbReference type="NCBI Taxonomy" id="1284222"/>
    <lineage>
        <taxon>Bacteria</taxon>
        <taxon>Pseudomonadati</taxon>
        <taxon>Planctomycetota</taxon>
        <taxon>Candidatus Brocadiia</taxon>
        <taxon>Candidatus Brocadiales</taxon>
        <taxon>Candidatus Scalinduaceae</taxon>
        <taxon>Candidatus Scalindua</taxon>
    </lineage>
</organism>
<proteinExistence type="predicted"/>
<dbReference type="GO" id="GO:0008168">
    <property type="term" value="F:methyltransferase activity"/>
    <property type="evidence" value="ECO:0007669"/>
    <property type="project" value="UniProtKB-KW"/>
</dbReference>